<dbReference type="SMART" id="SM01119">
    <property type="entry name" value="D-ser_dehydrat"/>
    <property type="match status" value="1"/>
</dbReference>
<dbReference type="InterPro" id="IPR051466">
    <property type="entry name" value="D-amino_acid_metab_enzyme"/>
</dbReference>
<dbReference type="PANTHER" id="PTHR28004">
    <property type="entry name" value="ZGC:162816-RELATED"/>
    <property type="match status" value="1"/>
</dbReference>
<evidence type="ECO:0000313" key="2">
    <source>
        <dbReference type="EMBL" id="MBU8546253.1"/>
    </source>
</evidence>
<evidence type="ECO:0000313" key="3">
    <source>
        <dbReference type="Proteomes" id="UP000689967"/>
    </source>
</evidence>
<name>A0ABS6HE52_9PROT</name>
<sequence>MSLDDLPTPCLLLDLPILKRNIARMAAAIARHPGLVLRPHLKTAKSAAVAQLVAPGGGPITVSTLAEARYFAAHGFRDQVYAVGITPSKLDAIAALNAEGGQVRIITDDLETAQAIAAHPGRLPTLIEVDIGEGRAGVAPDSDALLAIGAALGAKLAGVLSHSGHSYAGRSEAAMAELAEVERAGIVLAATRLRAAGHVVRIVSAGASPTAMYAAHLEGVTEMRAGVYMMGDLLQAQLGVHPLEDIAVTVLTSVTGRYPARNAVLVDAGALALSKDRSTEAAPRDWKFGRVLDAAGQPSLGDAMVVRVHQEHGEVRAAEGGTLDLDRLKVGTRLRIAPNHVCLTAAAHDHYHVLDETGRVVAVWDRVNGW</sequence>
<dbReference type="PANTHER" id="PTHR28004:SF2">
    <property type="entry name" value="D-SERINE DEHYDRATASE"/>
    <property type="match status" value="1"/>
</dbReference>
<accession>A0ABS6HE52</accession>
<dbReference type="Proteomes" id="UP000689967">
    <property type="component" value="Unassembled WGS sequence"/>
</dbReference>
<organism evidence="2 3">
    <name type="scientific">Falsiroseomonas oleicola</name>
    <dbReference type="NCBI Taxonomy" id="2801474"/>
    <lineage>
        <taxon>Bacteria</taxon>
        <taxon>Pseudomonadati</taxon>
        <taxon>Pseudomonadota</taxon>
        <taxon>Alphaproteobacteria</taxon>
        <taxon>Acetobacterales</taxon>
        <taxon>Roseomonadaceae</taxon>
        <taxon>Falsiroseomonas</taxon>
    </lineage>
</organism>
<dbReference type="InterPro" id="IPR026956">
    <property type="entry name" value="D-ser_dehydrat-like_dom"/>
</dbReference>
<dbReference type="EMBL" id="JAERQM010000007">
    <property type="protein sequence ID" value="MBU8546253.1"/>
    <property type="molecule type" value="Genomic_DNA"/>
</dbReference>
<dbReference type="RefSeq" id="WP_216878274.1">
    <property type="nucleotide sequence ID" value="NZ_JAERQM010000007.1"/>
</dbReference>
<feature type="domain" description="D-serine dehydratase-like" evidence="1">
    <location>
        <begin position="247"/>
        <end position="355"/>
    </location>
</feature>
<dbReference type="Pfam" id="PF01168">
    <property type="entry name" value="Ala_racemase_N"/>
    <property type="match status" value="1"/>
</dbReference>
<dbReference type="Pfam" id="PF14031">
    <property type="entry name" value="D-ser_dehydrat"/>
    <property type="match status" value="1"/>
</dbReference>
<dbReference type="InterPro" id="IPR001608">
    <property type="entry name" value="Ala_racemase_N"/>
</dbReference>
<reference evidence="2 3" key="1">
    <citation type="submission" date="2021-01" db="EMBL/GenBank/DDBJ databases">
        <title>Roseomonas sp. nov, a bacterium isolated from an oil production mixture in Yumen Oilfield.</title>
        <authorList>
            <person name="Wu D."/>
        </authorList>
    </citation>
    <scope>NUCLEOTIDE SEQUENCE [LARGE SCALE GENOMIC DNA]</scope>
    <source>
        <strain evidence="2 3">ROY-5-3</strain>
    </source>
</reference>
<proteinExistence type="predicted"/>
<gene>
    <name evidence="2" type="ORF">JJQ90_21210</name>
</gene>
<comment type="caution">
    <text evidence="2">The sequence shown here is derived from an EMBL/GenBank/DDBJ whole genome shotgun (WGS) entry which is preliminary data.</text>
</comment>
<protein>
    <submittedName>
        <fullName evidence="2">Alanine racemase</fullName>
    </submittedName>
</protein>
<keyword evidence="3" id="KW-1185">Reference proteome</keyword>
<evidence type="ECO:0000259" key="1">
    <source>
        <dbReference type="SMART" id="SM01119"/>
    </source>
</evidence>